<proteinExistence type="inferred from homology"/>
<accession>F4QJ96</accession>
<dbReference type="RefSeq" id="WP_006271095.1">
    <property type="nucleotide sequence ID" value="NZ_GL883077.1"/>
</dbReference>
<dbReference type="Pfam" id="PF08327">
    <property type="entry name" value="AHSA1"/>
    <property type="match status" value="1"/>
</dbReference>
<protein>
    <submittedName>
        <fullName evidence="3">Activator of Hsp90 ATPase 1-like family protein</fullName>
    </submittedName>
</protein>
<dbReference type="Proteomes" id="UP000006512">
    <property type="component" value="Unassembled WGS sequence"/>
</dbReference>
<dbReference type="InterPro" id="IPR013538">
    <property type="entry name" value="ASHA1/2-like_C"/>
</dbReference>
<evidence type="ECO:0000259" key="2">
    <source>
        <dbReference type="Pfam" id="PF08327"/>
    </source>
</evidence>
<evidence type="ECO:0000313" key="4">
    <source>
        <dbReference type="Proteomes" id="UP000006512"/>
    </source>
</evidence>
<dbReference type="HOGENOM" id="CLU_108923_2_0_5"/>
<feature type="domain" description="Activator of Hsp90 ATPase homologue 1/2-like C-terminal" evidence="2">
    <location>
        <begin position="15"/>
        <end position="160"/>
    </location>
</feature>
<evidence type="ECO:0000256" key="1">
    <source>
        <dbReference type="ARBA" id="ARBA00006817"/>
    </source>
</evidence>
<dbReference type="Gene3D" id="3.30.530.20">
    <property type="match status" value="1"/>
</dbReference>
<sequence length="162" mass="18175">MTETPDAIIKTTTLKASLDRVWNAIANADEFGVWFGVRFEGPLVLGEKLKGVIAATQVNDEIAAAQKPWEGTPFEIVVETIEPRTRFAFRWHPYAADKDYDYSRDPMTLVTFDLIEVEGGVHLTITESGFRQLPQHRRGEAFTMNEGGWTAQAGLIEAYLAR</sequence>
<name>F4QJ96_9CAUL</name>
<dbReference type="CDD" id="cd08898">
    <property type="entry name" value="SRPBCC_CalC_Aha1-like_5"/>
    <property type="match status" value="1"/>
</dbReference>
<keyword evidence="4" id="KW-1185">Reference proteome</keyword>
<dbReference type="InterPro" id="IPR023393">
    <property type="entry name" value="START-like_dom_sf"/>
</dbReference>
<organism evidence="3 4">
    <name type="scientific">Asticcacaulis biprosthecium C19</name>
    <dbReference type="NCBI Taxonomy" id="715226"/>
    <lineage>
        <taxon>Bacteria</taxon>
        <taxon>Pseudomonadati</taxon>
        <taxon>Pseudomonadota</taxon>
        <taxon>Alphaproteobacteria</taxon>
        <taxon>Caulobacterales</taxon>
        <taxon>Caulobacteraceae</taxon>
        <taxon>Asticcacaulis</taxon>
    </lineage>
</organism>
<reference evidence="4" key="1">
    <citation type="submission" date="2011-03" db="EMBL/GenBank/DDBJ databases">
        <title>Draft genome sequence of Brevundimonas diminuta.</title>
        <authorList>
            <person name="Brown P.J.B."/>
            <person name="Buechlein A."/>
            <person name="Hemmerich C."/>
            <person name="Brun Y.V."/>
        </authorList>
    </citation>
    <scope>NUCLEOTIDE SEQUENCE [LARGE SCALE GENOMIC DNA]</scope>
    <source>
        <strain evidence="4">C19</strain>
    </source>
</reference>
<dbReference type="AlphaFoldDB" id="F4QJ96"/>
<evidence type="ECO:0000313" key="3">
    <source>
        <dbReference type="EMBL" id="EGF91927.1"/>
    </source>
</evidence>
<dbReference type="EMBL" id="GL883077">
    <property type="protein sequence ID" value="EGF91927.1"/>
    <property type="molecule type" value="Genomic_DNA"/>
</dbReference>
<dbReference type="STRING" id="715226.ABI_03590"/>
<dbReference type="SUPFAM" id="SSF55961">
    <property type="entry name" value="Bet v1-like"/>
    <property type="match status" value="1"/>
</dbReference>
<comment type="similarity">
    <text evidence="1">Belongs to the AHA1 family.</text>
</comment>
<dbReference type="OrthoDB" id="9800600at2"/>
<dbReference type="eggNOG" id="COG3832">
    <property type="taxonomic scope" value="Bacteria"/>
</dbReference>
<gene>
    <name evidence="3" type="ORF">ABI_03590</name>
</gene>